<dbReference type="Pfam" id="PF12831">
    <property type="entry name" value="FAD_oxidored"/>
    <property type="match status" value="3"/>
</dbReference>
<dbReference type="GO" id="GO:0009435">
    <property type="term" value="P:NAD+ biosynthetic process"/>
    <property type="evidence" value="ECO:0007669"/>
    <property type="project" value="InterPro"/>
</dbReference>
<dbReference type="PANTHER" id="PTHR42716:SF1">
    <property type="entry name" value="SLL0471 PROTEIN"/>
    <property type="match status" value="1"/>
</dbReference>
<evidence type="ECO:0000313" key="1">
    <source>
        <dbReference type="EMBL" id="GBD51788.1"/>
    </source>
</evidence>
<dbReference type="Proteomes" id="UP000236321">
    <property type="component" value="Unassembled WGS sequence"/>
</dbReference>
<proteinExistence type="predicted"/>
<protein>
    <submittedName>
        <fullName evidence="1">Uncharacterized protein</fullName>
    </submittedName>
</protein>
<organism evidence="1 2">
    <name type="scientific">Microcystis aeruginosa NIES-298</name>
    <dbReference type="NCBI Taxonomy" id="449468"/>
    <lineage>
        <taxon>Bacteria</taxon>
        <taxon>Bacillati</taxon>
        <taxon>Cyanobacteriota</taxon>
        <taxon>Cyanophyceae</taxon>
        <taxon>Oscillatoriophycideae</taxon>
        <taxon>Chroococcales</taxon>
        <taxon>Microcystaceae</taxon>
        <taxon>Microcystis</taxon>
    </lineage>
</organism>
<dbReference type="EMBL" id="BEYQ01000002">
    <property type="protein sequence ID" value="GBD51788.1"/>
    <property type="molecule type" value="Genomic_DNA"/>
</dbReference>
<accession>A0A2H6BNN7</accession>
<dbReference type="InterPro" id="IPR005288">
    <property type="entry name" value="NadB"/>
</dbReference>
<name>A0A2H6BNN7_MICAE</name>
<dbReference type="RefSeq" id="WP_103111550.1">
    <property type="nucleotide sequence ID" value="NZ_BEIU01000004.1"/>
</dbReference>
<dbReference type="SUPFAM" id="SSF51905">
    <property type="entry name" value="FAD/NAD(P)-binding domain"/>
    <property type="match status" value="1"/>
</dbReference>
<dbReference type="InterPro" id="IPR036188">
    <property type="entry name" value="FAD/NAD-bd_sf"/>
</dbReference>
<evidence type="ECO:0000313" key="2">
    <source>
        <dbReference type="Proteomes" id="UP000236321"/>
    </source>
</evidence>
<dbReference type="AlphaFoldDB" id="A0A2H6BNN7"/>
<gene>
    <name evidence="1" type="ORF">BGM30_08810</name>
</gene>
<comment type="caution">
    <text evidence="1">The sequence shown here is derived from an EMBL/GenBank/DDBJ whole genome shotgun (WGS) entry which is preliminary data.</text>
</comment>
<dbReference type="PANTHER" id="PTHR42716">
    <property type="entry name" value="L-ASPARTATE OXIDASE"/>
    <property type="match status" value="1"/>
</dbReference>
<dbReference type="Gene3D" id="3.50.50.60">
    <property type="entry name" value="FAD/NAD(P)-binding domain"/>
    <property type="match status" value="1"/>
</dbReference>
<reference evidence="2" key="1">
    <citation type="submission" date="2017-12" db="EMBL/GenBank/DDBJ databases">
        <title>Improved Draft Genome Sequence of Microcystis aeruginosa NIES-298, a Microcystin-Producing Cyanobacterium from Lake Kasumigaura, Japan.</title>
        <authorList>
            <person name="Yamaguchi H."/>
            <person name="Suzuki S."/>
            <person name="Kawachi M."/>
        </authorList>
    </citation>
    <scope>NUCLEOTIDE SEQUENCE [LARGE SCALE GENOMIC DNA]</scope>
    <source>
        <strain evidence="2">NIES-298</strain>
    </source>
</reference>
<dbReference type="GO" id="GO:0008734">
    <property type="term" value="F:L-aspartate oxidase activity"/>
    <property type="evidence" value="ECO:0007669"/>
    <property type="project" value="InterPro"/>
</dbReference>
<sequence length="683" mass="76589">MSPKIFNHHFTPLKSLSLGLFILQAFTPLTLAAPPREPDQTVGCDILVVGGGLAGAGAAYEALLLGKTVCLTEITDWVGGQISSQGTSALDERRTQREKLFFPKGYLEFRERIRKHYSKQNPGECWVSGSCFLPFDGHKLLFQQLEDAAKKGKGTLKWFPTTVVKELNIETLPNRGTGQQITSVIAIQHSPAKGTPPLNTEFLSQKMADIYRYENSPRFDKKILRFVSKSPQPNQLADWYVIEATETGEIIGLSDIPYRLGVDKRSYLEPSSSSVTGDPYCTQGFTYTFAMEETEKPQTHEKPVYYERYAPYFSYELPRLADFDLVFTYRRIWSPQLGKEKTFGGITFTEPVPGDISMQNWTWGNDYRPGTAKDNFIYTREQLQELGQLSPGGWMGGLRTETLARGEEHAISYYYWLVEGTTDSQLGDGVKVPHLNNRYLSGFDSPMGTAHGLSKYPYIREARRIIGRPSLTFPAGFTVTEIDISRQNFQSDFYRQNLSPAEYRRLIATLAGLEGFSVLDGTLSPDQAVKRKRSTIYPDSVGIGHYAIDFHPCMTEHPPEKPGNTEKAGERQGQGQAYPFEIPLRAIIPQKIDNLLIAGKSIALSHIAAAAYRVHSFEWSSGVAAGITAVYALDNNVLPYQLVESDFLIGNKQLRELRQKIDASGNPTMFPDASIFRSTDNWY</sequence>